<keyword evidence="4" id="KW-1185">Reference proteome</keyword>
<dbReference type="AlphaFoldDB" id="A0A9P4P5R0"/>
<comment type="caution">
    <text evidence="3">The sequence shown here is derived from an EMBL/GenBank/DDBJ whole genome shotgun (WGS) entry which is preliminary data.</text>
</comment>
<name>A0A9P4P5R0_9PLEO</name>
<evidence type="ECO:0000313" key="4">
    <source>
        <dbReference type="Proteomes" id="UP000799764"/>
    </source>
</evidence>
<dbReference type="InterPro" id="IPR021884">
    <property type="entry name" value="Ice-bd_prot"/>
</dbReference>
<protein>
    <recommendedName>
        <fullName evidence="5">DUF3494 domain-containing protein</fullName>
    </recommendedName>
</protein>
<feature type="non-terminal residue" evidence="3">
    <location>
        <position position="197"/>
    </location>
</feature>
<reference evidence="3" key="1">
    <citation type="journal article" date="2020" name="Stud. Mycol.">
        <title>101 Dothideomycetes genomes: a test case for predicting lifestyles and emergence of pathogens.</title>
        <authorList>
            <person name="Haridas S."/>
            <person name="Albert R."/>
            <person name="Binder M."/>
            <person name="Bloem J."/>
            <person name="Labutti K."/>
            <person name="Salamov A."/>
            <person name="Andreopoulos B."/>
            <person name="Baker S."/>
            <person name="Barry K."/>
            <person name="Bills G."/>
            <person name="Bluhm B."/>
            <person name="Cannon C."/>
            <person name="Castanera R."/>
            <person name="Culley D."/>
            <person name="Daum C."/>
            <person name="Ezra D."/>
            <person name="Gonzalez J."/>
            <person name="Henrissat B."/>
            <person name="Kuo A."/>
            <person name="Liang C."/>
            <person name="Lipzen A."/>
            <person name="Lutzoni F."/>
            <person name="Magnuson J."/>
            <person name="Mondo S."/>
            <person name="Nolan M."/>
            <person name="Ohm R."/>
            <person name="Pangilinan J."/>
            <person name="Park H.-J."/>
            <person name="Ramirez L."/>
            <person name="Alfaro M."/>
            <person name="Sun H."/>
            <person name="Tritt A."/>
            <person name="Yoshinaga Y."/>
            <person name="Zwiers L.-H."/>
            <person name="Turgeon B."/>
            <person name="Goodwin S."/>
            <person name="Spatafora J."/>
            <person name="Crous P."/>
            <person name="Grigoriev I."/>
        </authorList>
    </citation>
    <scope>NUCLEOTIDE SEQUENCE</scope>
    <source>
        <strain evidence="3">CBS 690.94</strain>
    </source>
</reference>
<dbReference type="EMBL" id="MU001511">
    <property type="protein sequence ID" value="KAF2438879.1"/>
    <property type="molecule type" value="Genomic_DNA"/>
</dbReference>
<dbReference type="OrthoDB" id="10264374at2759"/>
<comment type="similarity">
    <text evidence="1">Belongs to the ice-binding protein family.</text>
</comment>
<keyword evidence="2" id="KW-0732">Signal</keyword>
<dbReference type="Pfam" id="PF11999">
    <property type="entry name" value="Ice_binding"/>
    <property type="match status" value="1"/>
</dbReference>
<evidence type="ECO:0008006" key="5">
    <source>
        <dbReference type="Google" id="ProtNLM"/>
    </source>
</evidence>
<feature type="non-terminal residue" evidence="3">
    <location>
        <position position="1"/>
    </location>
</feature>
<accession>A0A9P4P5R0</accession>
<organism evidence="3 4">
    <name type="scientific">Karstenula rhodostoma CBS 690.94</name>
    <dbReference type="NCBI Taxonomy" id="1392251"/>
    <lineage>
        <taxon>Eukaryota</taxon>
        <taxon>Fungi</taxon>
        <taxon>Dikarya</taxon>
        <taxon>Ascomycota</taxon>
        <taxon>Pezizomycotina</taxon>
        <taxon>Dothideomycetes</taxon>
        <taxon>Pleosporomycetidae</taxon>
        <taxon>Pleosporales</taxon>
        <taxon>Massarineae</taxon>
        <taxon>Didymosphaeriaceae</taxon>
        <taxon>Karstenula</taxon>
    </lineage>
</organism>
<evidence type="ECO:0000256" key="1">
    <source>
        <dbReference type="ARBA" id="ARBA00005445"/>
    </source>
</evidence>
<evidence type="ECO:0000313" key="3">
    <source>
        <dbReference type="EMBL" id="KAF2438879.1"/>
    </source>
</evidence>
<proteinExistence type="inferred from homology"/>
<gene>
    <name evidence="3" type="ORF">P171DRAFT_345372</name>
</gene>
<dbReference type="Proteomes" id="UP000799764">
    <property type="component" value="Unassembled WGS sequence"/>
</dbReference>
<evidence type="ECO:0000256" key="2">
    <source>
        <dbReference type="ARBA" id="ARBA00022729"/>
    </source>
</evidence>
<sequence length="197" mass="19354">LGTASQYGLIANTAITNTGNTVINGLIGIYPNDINSVTGFPPGTSGTINAGNDAANLAVQDAQAAYNTAAGLTPTAAIPADTGNQIFTPGVYNADADVTMTGTTVLDGQNDPNSLFVFQIPGNLATAAGSSIVLINGARACNVFFQVGDSATLGAGTMFVGNILAQNSASLGSGATVDGGVIGLNGAITLVNDTVTA</sequence>